<dbReference type="Pfam" id="PF00850">
    <property type="entry name" value="Hist_deacetyl"/>
    <property type="match status" value="1"/>
</dbReference>
<name>A0A031LTP2_9CREN</name>
<dbReference type="InterPro" id="IPR023801">
    <property type="entry name" value="His_deacetylse_dom"/>
</dbReference>
<dbReference type="PANTHER" id="PTHR10625:SF10">
    <property type="entry name" value="HISTONE DEACETYLASE HDAC1"/>
    <property type="match status" value="1"/>
</dbReference>
<dbReference type="GO" id="GO:0040029">
    <property type="term" value="P:epigenetic regulation of gene expression"/>
    <property type="evidence" value="ECO:0007669"/>
    <property type="project" value="TreeGrafter"/>
</dbReference>
<keyword evidence="3" id="KW-1185">Reference proteome</keyword>
<dbReference type="GO" id="GO:0004407">
    <property type="term" value="F:histone deacetylase activity"/>
    <property type="evidence" value="ECO:0007669"/>
    <property type="project" value="TreeGrafter"/>
</dbReference>
<dbReference type="EMBL" id="JFZT01000019">
    <property type="protein sequence ID" value="EZQ10874.1"/>
    <property type="molecule type" value="Genomic_DNA"/>
</dbReference>
<dbReference type="PANTHER" id="PTHR10625">
    <property type="entry name" value="HISTONE DEACETYLASE HDAC1-RELATED"/>
    <property type="match status" value="1"/>
</dbReference>
<evidence type="ECO:0000313" key="3">
    <source>
        <dbReference type="Proteomes" id="UP000024332"/>
    </source>
</evidence>
<feature type="domain" description="Histone deacetylase" evidence="1">
    <location>
        <begin position="18"/>
        <end position="271"/>
    </location>
</feature>
<reference evidence="2 3" key="1">
    <citation type="submission" date="2014-03" db="EMBL/GenBank/DDBJ databases">
        <title>Draft genome sequence of the novel thermoacidophilic archaea Acidianus copahuensis ALE1 strain, isolated from Copahue volcanic area in Neuquen Argentina.</title>
        <authorList>
            <person name="Urbieta M.S."/>
            <person name="Rascovan N."/>
            <person name="Castro C."/>
            <person name="Revale S."/>
            <person name="Giaveno M.A."/>
            <person name="Vazquez M.P."/>
            <person name="Donati E.R."/>
        </authorList>
    </citation>
    <scope>NUCLEOTIDE SEQUENCE [LARGE SCALE GENOMIC DNA]</scope>
    <source>
        <strain evidence="2 3">ALE1</strain>
    </source>
</reference>
<accession>A0A031LTP2</accession>
<sequence length="319" mass="35541">MFIVLSKKHELHYPPSLHHENPDRIRISLDAIKDLGKLVEPDPAQNVLVHSPEYVERVKRTNGWLDADTYVNTNTYIAALYALGGAELAVRLGGIALVRPPGHHSGTNGKALGAPTQGFCIFNNVAYAIKKLGLKNVAVIDFDVHYGNGTQEIFYRDPEVLHIDIHQDPGTLYPGTGFPEMIGEGEGRGTKVNLIVPPLSRDDIYLELIPIVESILDDYKPSTLIFSAGFDAYVEDGLSSVMATEKTFYSFGRLNYPSKSAVLEGGYSEGLRRGLRAFAEGFSNLEKDYPITYSTDSVKTRFLQYLGKERKILRDYWKV</sequence>
<dbReference type="Gene3D" id="3.40.800.20">
    <property type="entry name" value="Histone deacetylase domain"/>
    <property type="match status" value="1"/>
</dbReference>
<dbReference type="SUPFAM" id="SSF52768">
    <property type="entry name" value="Arginase/deacetylase"/>
    <property type="match status" value="1"/>
</dbReference>
<protein>
    <submittedName>
        <fullName evidence="2">Deacetylase</fullName>
    </submittedName>
</protein>
<dbReference type="RefSeq" id="WP_048098973.1">
    <property type="nucleotide sequence ID" value="NZ_JFZT01000019.1"/>
</dbReference>
<dbReference type="InterPro" id="IPR023696">
    <property type="entry name" value="Ureohydrolase_dom_sf"/>
</dbReference>
<proteinExistence type="predicted"/>
<organism evidence="2 3">
    <name type="scientific">Candidatus Acidianus copahuensis</name>
    <dbReference type="NCBI Taxonomy" id="1160895"/>
    <lineage>
        <taxon>Archaea</taxon>
        <taxon>Thermoproteota</taxon>
        <taxon>Thermoprotei</taxon>
        <taxon>Sulfolobales</taxon>
        <taxon>Sulfolobaceae</taxon>
        <taxon>Acidianus</taxon>
    </lineage>
</organism>
<dbReference type="InterPro" id="IPR037138">
    <property type="entry name" value="His_deacetylse_dom_sf"/>
</dbReference>
<dbReference type="STRING" id="1160895.CM19_03320"/>
<dbReference type="AlphaFoldDB" id="A0A031LTP2"/>
<dbReference type="CDD" id="cd10001">
    <property type="entry name" value="HDAC_classII_APAH"/>
    <property type="match status" value="1"/>
</dbReference>
<dbReference type="Proteomes" id="UP000024332">
    <property type="component" value="Unassembled WGS sequence"/>
</dbReference>
<evidence type="ECO:0000259" key="1">
    <source>
        <dbReference type="Pfam" id="PF00850"/>
    </source>
</evidence>
<gene>
    <name evidence="2" type="ORF">CM19_03320</name>
</gene>
<evidence type="ECO:0000313" key="2">
    <source>
        <dbReference type="EMBL" id="EZQ10874.1"/>
    </source>
</evidence>
<dbReference type="OrthoDB" id="147549at2157"/>
<comment type="caution">
    <text evidence="2">The sequence shown here is derived from an EMBL/GenBank/DDBJ whole genome shotgun (WGS) entry which is preliminary data.</text>
</comment>